<feature type="domain" description="Endonuclease/exonuclease/phosphatase" evidence="1">
    <location>
        <begin position="32"/>
        <end position="103"/>
    </location>
</feature>
<dbReference type="SUPFAM" id="SSF56219">
    <property type="entry name" value="DNase I-like"/>
    <property type="match status" value="1"/>
</dbReference>
<evidence type="ECO:0000313" key="3">
    <source>
        <dbReference type="Proteomes" id="UP000887013"/>
    </source>
</evidence>
<sequence>MYQNIDIDSAVADNTDLEIQGIKINWREKMLNIYNVYLPPNQKKLAFSLHYLLVENTIIIGDLNAKHLNWGCSGKDQRGLDLIDIINDCGFIFLNDGTSNNSSYGYSTSSCRKFSYIVDINAEHLNWGCSGTDQEWMSLLSIPTSSQVVIRSYWRILKVIIYLF</sequence>
<proteinExistence type="predicted"/>
<gene>
    <name evidence="2" type="primary">AVEN_31417_1</name>
    <name evidence="2" type="ORF">NPIL_383191</name>
</gene>
<reference evidence="2" key="1">
    <citation type="submission" date="2020-08" db="EMBL/GenBank/DDBJ databases">
        <title>Multicomponent nature underlies the extraordinary mechanical properties of spider dragline silk.</title>
        <authorList>
            <person name="Kono N."/>
            <person name="Nakamura H."/>
            <person name="Mori M."/>
            <person name="Yoshida Y."/>
            <person name="Ohtoshi R."/>
            <person name="Malay A.D."/>
            <person name="Moran D.A.P."/>
            <person name="Tomita M."/>
            <person name="Numata K."/>
            <person name="Arakawa K."/>
        </authorList>
    </citation>
    <scope>NUCLEOTIDE SEQUENCE</scope>
</reference>
<dbReference type="OrthoDB" id="6538096at2759"/>
<dbReference type="Pfam" id="PF14529">
    <property type="entry name" value="Exo_endo_phos_2"/>
    <property type="match status" value="1"/>
</dbReference>
<name>A0A8X6NWC5_NEPPI</name>
<dbReference type="AlphaFoldDB" id="A0A8X6NWC5"/>
<dbReference type="GO" id="GO:0003824">
    <property type="term" value="F:catalytic activity"/>
    <property type="evidence" value="ECO:0007669"/>
    <property type="project" value="InterPro"/>
</dbReference>
<dbReference type="Proteomes" id="UP000887013">
    <property type="component" value="Unassembled WGS sequence"/>
</dbReference>
<dbReference type="Gene3D" id="3.60.10.10">
    <property type="entry name" value="Endonuclease/exonuclease/phosphatase"/>
    <property type="match status" value="1"/>
</dbReference>
<dbReference type="InterPro" id="IPR036691">
    <property type="entry name" value="Endo/exonu/phosph_ase_sf"/>
</dbReference>
<evidence type="ECO:0000313" key="2">
    <source>
        <dbReference type="EMBL" id="GFT36744.1"/>
    </source>
</evidence>
<organism evidence="2 3">
    <name type="scientific">Nephila pilipes</name>
    <name type="common">Giant wood spider</name>
    <name type="synonym">Nephila maculata</name>
    <dbReference type="NCBI Taxonomy" id="299642"/>
    <lineage>
        <taxon>Eukaryota</taxon>
        <taxon>Metazoa</taxon>
        <taxon>Ecdysozoa</taxon>
        <taxon>Arthropoda</taxon>
        <taxon>Chelicerata</taxon>
        <taxon>Arachnida</taxon>
        <taxon>Araneae</taxon>
        <taxon>Araneomorphae</taxon>
        <taxon>Entelegynae</taxon>
        <taxon>Araneoidea</taxon>
        <taxon>Nephilidae</taxon>
        <taxon>Nephila</taxon>
    </lineage>
</organism>
<protein>
    <recommendedName>
        <fullName evidence="1">Endonuclease/exonuclease/phosphatase domain-containing protein</fullName>
    </recommendedName>
</protein>
<evidence type="ECO:0000259" key="1">
    <source>
        <dbReference type="Pfam" id="PF14529"/>
    </source>
</evidence>
<comment type="caution">
    <text evidence="2">The sequence shown here is derived from an EMBL/GenBank/DDBJ whole genome shotgun (WGS) entry which is preliminary data.</text>
</comment>
<dbReference type="EMBL" id="BMAW01062657">
    <property type="protein sequence ID" value="GFT36744.1"/>
    <property type="molecule type" value="Genomic_DNA"/>
</dbReference>
<dbReference type="InterPro" id="IPR005135">
    <property type="entry name" value="Endo/exonuclease/phosphatase"/>
</dbReference>
<accession>A0A8X6NWC5</accession>
<keyword evidence="3" id="KW-1185">Reference proteome</keyword>